<dbReference type="SUPFAM" id="SSF53098">
    <property type="entry name" value="Ribonuclease H-like"/>
    <property type="match status" value="1"/>
</dbReference>
<dbReference type="Pfam" id="PF01612">
    <property type="entry name" value="DNA_pol_A_exo1"/>
    <property type="match status" value="1"/>
</dbReference>
<evidence type="ECO:0000259" key="1">
    <source>
        <dbReference type="Pfam" id="PF01612"/>
    </source>
</evidence>
<accession>A0A0D2NLQ7</accession>
<dbReference type="OMA" id="AYRRYGP"/>
<keyword evidence="3" id="KW-1185">Reference proteome</keyword>
<dbReference type="PANTHER" id="PTHR43040:SF1">
    <property type="entry name" value="RIBONUCLEASE D"/>
    <property type="match status" value="1"/>
</dbReference>
<dbReference type="InterPro" id="IPR036397">
    <property type="entry name" value="RNaseH_sf"/>
</dbReference>
<proteinExistence type="predicted"/>
<dbReference type="STRING" id="945553.A0A0D2NLQ7"/>
<feature type="domain" description="3'-5' exonuclease" evidence="1">
    <location>
        <begin position="9"/>
        <end position="205"/>
    </location>
</feature>
<reference evidence="3" key="1">
    <citation type="submission" date="2014-04" db="EMBL/GenBank/DDBJ databases">
        <title>Evolutionary Origins and Diversification of the Mycorrhizal Mutualists.</title>
        <authorList>
            <consortium name="DOE Joint Genome Institute"/>
            <consortium name="Mycorrhizal Genomics Consortium"/>
            <person name="Kohler A."/>
            <person name="Kuo A."/>
            <person name="Nagy L.G."/>
            <person name="Floudas D."/>
            <person name="Copeland A."/>
            <person name="Barry K.W."/>
            <person name="Cichocki N."/>
            <person name="Veneault-Fourrey C."/>
            <person name="LaButti K."/>
            <person name="Lindquist E.A."/>
            <person name="Lipzen A."/>
            <person name="Lundell T."/>
            <person name="Morin E."/>
            <person name="Murat C."/>
            <person name="Riley R."/>
            <person name="Ohm R."/>
            <person name="Sun H."/>
            <person name="Tunlid A."/>
            <person name="Henrissat B."/>
            <person name="Grigoriev I.V."/>
            <person name="Hibbett D.S."/>
            <person name="Martin F."/>
        </authorList>
    </citation>
    <scope>NUCLEOTIDE SEQUENCE [LARGE SCALE GENOMIC DNA]</scope>
    <source>
        <strain evidence="3">FD-334 SS-4</strain>
    </source>
</reference>
<dbReference type="InterPro" id="IPR012337">
    <property type="entry name" value="RNaseH-like_sf"/>
</dbReference>
<dbReference type="InterPro" id="IPR002562">
    <property type="entry name" value="3'-5'_exonuclease_dom"/>
</dbReference>
<evidence type="ECO:0000313" key="3">
    <source>
        <dbReference type="Proteomes" id="UP000054270"/>
    </source>
</evidence>
<dbReference type="AlphaFoldDB" id="A0A0D2NLQ7"/>
<protein>
    <recommendedName>
        <fullName evidence="1">3'-5' exonuclease domain-containing protein</fullName>
    </recommendedName>
</protein>
<dbReference type="GO" id="GO:0003676">
    <property type="term" value="F:nucleic acid binding"/>
    <property type="evidence" value="ECO:0007669"/>
    <property type="project" value="InterPro"/>
</dbReference>
<dbReference type="Gene3D" id="3.30.420.10">
    <property type="entry name" value="Ribonuclease H-like superfamily/Ribonuclease H"/>
    <property type="match status" value="1"/>
</dbReference>
<sequence length="247" mass="27028">MDLKIILADTISLLNDCIANISGTPECPVTKLAIDLEGIELSRIGRVSLFQVIAEKSDTIWVVDVTVLGVLAFDHVDPEGRSLRLILESSATQKLFYDVRMDADALYHLYNIDLAKVYDLQLLEVAARRSRGLHVRLVSGLKRSIDTYIHPPAEWLRVKDAGAALCFPDKGGSHAILEKRPLDARVLAYSAQDVALLFQLGNVLEGTMGGVGQNWLASVARASAARVREAYGPYTGHSMHRAIAPVI</sequence>
<dbReference type="PANTHER" id="PTHR43040">
    <property type="entry name" value="RIBONUCLEASE D"/>
    <property type="match status" value="1"/>
</dbReference>
<dbReference type="EMBL" id="KN817601">
    <property type="protein sequence ID" value="KJA17606.1"/>
    <property type="molecule type" value="Genomic_DNA"/>
</dbReference>
<dbReference type="GO" id="GO:0006139">
    <property type="term" value="P:nucleobase-containing compound metabolic process"/>
    <property type="evidence" value="ECO:0007669"/>
    <property type="project" value="InterPro"/>
</dbReference>
<evidence type="ECO:0000313" key="2">
    <source>
        <dbReference type="EMBL" id="KJA17606.1"/>
    </source>
</evidence>
<gene>
    <name evidence="2" type="ORF">HYPSUDRAFT_146291</name>
</gene>
<name>A0A0D2NLQ7_HYPSF</name>
<dbReference type="Proteomes" id="UP000054270">
    <property type="component" value="Unassembled WGS sequence"/>
</dbReference>
<organism evidence="2 3">
    <name type="scientific">Hypholoma sublateritium (strain FD-334 SS-4)</name>
    <dbReference type="NCBI Taxonomy" id="945553"/>
    <lineage>
        <taxon>Eukaryota</taxon>
        <taxon>Fungi</taxon>
        <taxon>Dikarya</taxon>
        <taxon>Basidiomycota</taxon>
        <taxon>Agaricomycotina</taxon>
        <taxon>Agaricomycetes</taxon>
        <taxon>Agaricomycetidae</taxon>
        <taxon>Agaricales</taxon>
        <taxon>Agaricineae</taxon>
        <taxon>Strophariaceae</taxon>
        <taxon>Hypholoma</taxon>
    </lineage>
</organism>
<dbReference type="GO" id="GO:0008408">
    <property type="term" value="F:3'-5' exonuclease activity"/>
    <property type="evidence" value="ECO:0007669"/>
    <property type="project" value="InterPro"/>
</dbReference>
<dbReference type="OrthoDB" id="26838at2759"/>